<dbReference type="PANTHER" id="PTHR43364">
    <property type="entry name" value="NADH-SPECIFIC METHYLGLYOXAL REDUCTASE-RELATED"/>
    <property type="match status" value="1"/>
</dbReference>
<comment type="caution">
    <text evidence="3">The sequence shown here is derived from an EMBL/GenBank/DDBJ whole genome shotgun (WGS) entry which is preliminary data.</text>
</comment>
<dbReference type="CDD" id="cd19081">
    <property type="entry name" value="AKR_AKR9C1"/>
    <property type="match status" value="1"/>
</dbReference>
<dbReference type="PRINTS" id="PR00069">
    <property type="entry name" value="ALDKETRDTASE"/>
</dbReference>
<dbReference type="EMBL" id="JABBJJ010000342">
    <property type="protein sequence ID" value="NMO21673.1"/>
    <property type="molecule type" value="Genomic_DNA"/>
</dbReference>
<dbReference type="InterPro" id="IPR050523">
    <property type="entry name" value="AKR_Detox_Biosynth"/>
</dbReference>
<evidence type="ECO:0000256" key="1">
    <source>
        <dbReference type="ARBA" id="ARBA00023002"/>
    </source>
</evidence>
<dbReference type="PANTHER" id="PTHR43364:SF6">
    <property type="entry name" value="OXIDOREDUCTASE-RELATED"/>
    <property type="match status" value="1"/>
</dbReference>
<accession>A0A848LW73</accession>
<dbReference type="Gene3D" id="3.20.20.100">
    <property type="entry name" value="NADP-dependent oxidoreductase domain"/>
    <property type="match status" value="1"/>
</dbReference>
<evidence type="ECO:0000313" key="3">
    <source>
        <dbReference type="EMBL" id="NMO21673.1"/>
    </source>
</evidence>
<gene>
    <name evidence="3" type="ORF">HG543_43520</name>
</gene>
<dbReference type="Pfam" id="PF00248">
    <property type="entry name" value="Aldo_ket_red"/>
    <property type="match status" value="1"/>
</dbReference>
<reference evidence="3 4" key="1">
    <citation type="submission" date="2020-04" db="EMBL/GenBank/DDBJ databases">
        <title>Draft genome of Pyxidicoccus fallax type strain.</title>
        <authorList>
            <person name="Whitworth D.E."/>
        </authorList>
    </citation>
    <scope>NUCLEOTIDE SEQUENCE [LARGE SCALE GENOMIC DNA]</scope>
    <source>
        <strain evidence="3 4">DSM 14698</strain>
    </source>
</reference>
<keyword evidence="1" id="KW-0560">Oxidoreductase</keyword>
<keyword evidence="4" id="KW-1185">Reference proteome</keyword>
<dbReference type="SUPFAM" id="SSF51430">
    <property type="entry name" value="NAD(P)-linked oxidoreductase"/>
    <property type="match status" value="1"/>
</dbReference>
<dbReference type="InterPro" id="IPR023210">
    <property type="entry name" value="NADP_OxRdtase_dom"/>
</dbReference>
<sequence>MTQKTVEVRNALGTSGLKVSPLCLGGNVFGWTCDEATSFAVLDAYLEGGGNFIDTADVYSRWVPGNKGGESETILGKWLTQRGVRNRVVIATKVGAQTELGTGLGREHIVRSVEASLRRLQVDTIDLYYAHYEDTKTPVEETMSAFDSLVRAGKVRALGASNHSPKQLADSMEASRRGGLSRYTVLQPEYNLVARKPFEETLLGLCEREGLATAPYYGLASGFLTGKYREGQPPPSSPRAGGVLKKYGNARGWAVLDAMEGVARRHGATLAQVALAWLGAQRTVAAPIASATSVAQVRELLGAFTLKLDAEDLRALDVASSREA</sequence>
<organism evidence="3 4">
    <name type="scientific">Pyxidicoccus fallax</name>
    <dbReference type="NCBI Taxonomy" id="394095"/>
    <lineage>
        <taxon>Bacteria</taxon>
        <taxon>Pseudomonadati</taxon>
        <taxon>Myxococcota</taxon>
        <taxon>Myxococcia</taxon>
        <taxon>Myxococcales</taxon>
        <taxon>Cystobacterineae</taxon>
        <taxon>Myxococcaceae</taxon>
        <taxon>Pyxidicoccus</taxon>
    </lineage>
</organism>
<dbReference type="AlphaFoldDB" id="A0A848LW73"/>
<dbReference type="FunFam" id="3.20.20.100:FF:000004">
    <property type="entry name" value="Oxidoreductase, aldo/keto reductase"/>
    <property type="match status" value="1"/>
</dbReference>
<protein>
    <submittedName>
        <fullName evidence="3">Aldo/keto reductase</fullName>
    </submittedName>
</protein>
<dbReference type="RefSeq" id="WP_169350849.1">
    <property type="nucleotide sequence ID" value="NZ_JABBJJ010000342.1"/>
</dbReference>
<proteinExistence type="predicted"/>
<dbReference type="GO" id="GO:0005829">
    <property type="term" value="C:cytosol"/>
    <property type="evidence" value="ECO:0007669"/>
    <property type="project" value="UniProtKB-ARBA"/>
</dbReference>
<dbReference type="InterPro" id="IPR020471">
    <property type="entry name" value="AKR"/>
</dbReference>
<feature type="domain" description="NADP-dependent oxidoreductase" evidence="2">
    <location>
        <begin position="21"/>
        <end position="317"/>
    </location>
</feature>
<evidence type="ECO:0000259" key="2">
    <source>
        <dbReference type="Pfam" id="PF00248"/>
    </source>
</evidence>
<dbReference type="InterPro" id="IPR036812">
    <property type="entry name" value="NAD(P)_OxRdtase_dom_sf"/>
</dbReference>
<dbReference type="GO" id="GO:0016491">
    <property type="term" value="F:oxidoreductase activity"/>
    <property type="evidence" value="ECO:0007669"/>
    <property type="project" value="UniProtKB-KW"/>
</dbReference>
<dbReference type="Proteomes" id="UP000518300">
    <property type="component" value="Unassembled WGS sequence"/>
</dbReference>
<name>A0A848LW73_9BACT</name>
<evidence type="ECO:0000313" key="4">
    <source>
        <dbReference type="Proteomes" id="UP000518300"/>
    </source>
</evidence>